<feature type="signal peptide" evidence="1">
    <location>
        <begin position="1"/>
        <end position="20"/>
    </location>
</feature>
<evidence type="ECO:0000313" key="3">
    <source>
        <dbReference type="Proteomes" id="UP001187682"/>
    </source>
</evidence>
<organism evidence="2 3">
    <name type="scientific">Cephalotrichum gorgonifer</name>
    <dbReference type="NCBI Taxonomy" id="2041049"/>
    <lineage>
        <taxon>Eukaryota</taxon>
        <taxon>Fungi</taxon>
        <taxon>Dikarya</taxon>
        <taxon>Ascomycota</taxon>
        <taxon>Pezizomycotina</taxon>
        <taxon>Sordariomycetes</taxon>
        <taxon>Hypocreomycetidae</taxon>
        <taxon>Microascales</taxon>
        <taxon>Microascaceae</taxon>
        <taxon>Cephalotrichum</taxon>
    </lineage>
</organism>
<accession>A0AAE8MY46</accession>
<feature type="chain" id="PRO_5042113052" evidence="1">
    <location>
        <begin position="21"/>
        <end position="107"/>
    </location>
</feature>
<sequence length="107" mass="11315">MRFNLISSLLLGSVPSIVSALGIDADDIPRACAARCAPLVQLSRACDVNDDIVGDAQEELLELQCICGNTDIAVADVTVDCAVCVGDNAFDREDLEDIQEIILACGF</sequence>
<evidence type="ECO:0000313" key="2">
    <source>
        <dbReference type="EMBL" id="SPO01834.1"/>
    </source>
</evidence>
<keyword evidence="3" id="KW-1185">Reference proteome</keyword>
<gene>
    <name evidence="2" type="ORF">DNG_04507</name>
</gene>
<reference evidence="2" key="1">
    <citation type="submission" date="2018-03" db="EMBL/GenBank/DDBJ databases">
        <authorList>
            <person name="Guldener U."/>
        </authorList>
    </citation>
    <scope>NUCLEOTIDE SEQUENCE</scope>
</reference>
<comment type="caution">
    <text evidence="2">The sequence shown here is derived from an EMBL/GenBank/DDBJ whole genome shotgun (WGS) entry which is preliminary data.</text>
</comment>
<proteinExistence type="predicted"/>
<keyword evidence="1" id="KW-0732">Signal</keyword>
<protein>
    <submittedName>
        <fullName evidence="2">Uncharacterized protein</fullName>
    </submittedName>
</protein>
<evidence type="ECO:0000256" key="1">
    <source>
        <dbReference type="SAM" id="SignalP"/>
    </source>
</evidence>
<dbReference type="AlphaFoldDB" id="A0AAE8MY46"/>
<name>A0AAE8MY46_9PEZI</name>
<dbReference type="Proteomes" id="UP001187682">
    <property type="component" value="Unassembled WGS sequence"/>
</dbReference>
<dbReference type="EMBL" id="ONZQ02000005">
    <property type="protein sequence ID" value="SPO01834.1"/>
    <property type="molecule type" value="Genomic_DNA"/>
</dbReference>